<feature type="domain" description="HTH cro/C1-type" evidence="1">
    <location>
        <begin position="39"/>
        <end position="86"/>
    </location>
</feature>
<evidence type="ECO:0000313" key="3">
    <source>
        <dbReference type="Proteomes" id="UP000597444"/>
    </source>
</evidence>
<dbReference type="SMART" id="SM00530">
    <property type="entry name" value="HTH_XRE"/>
    <property type="match status" value="1"/>
</dbReference>
<reference evidence="2" key="1">
    <citation type="submission" date="2020-10" db="EMBL/GenBank/DDBJ databases">
        <title>Taxonomic study of unclassified bacteria belonging to the class Ktedonobacteria.</title>
        <authorList>
            <person name="Yabe S."/>
            <person name="Wang C.M."/>
            <person name="Zheng Y."/>
            <person name="Sakai Y."/>
            <person name="Cavaletti L."/>
            <person name="Monciardini P."/>
            <person name="Donadio S."/>
        </authorList>
    </citation>
    <scope>NUCLEOTIDE SEQUENCE</scope>
    <source>
        <strain evidence="2">ID150040</strain>
    </source>
</reference>
<dbReference type="PANTHER" id="PTHR35010:SF3">
    <property type="entry name" value="BLL4873 PROTEIN"/>
    <property type="match status" value="1"/>
</dbReference>
<dbReference type="Proteomes" id="UP000597444">
    <property type="component" value="Unassembled WGS sequence"/>
</dbReference>
<evidence type="ECO:0000313" key="2">
    <source>
        <dbReference type="EMBL" id="GHO91988.1"/>
    </source>
</evidence>
<proteinExistence type="predicted"/>
<organism evidence="2 3">
    <name type="scientific">Reticulibacter mediterranei</name>
    <dbReference type="NCBI Taxonomy" id="2778369"/>
    <lineage>
        <taxon>Bacteria</taxon>
        <taxon>Bacillati</taxon>
        <taxon>Chloroflexota</taxon>
        <taxon>Ktedonobacteria</taxon>
        <taxon>Ktedonobacterales</taxon>
        <taxon>Reticulibacteraceae</taxon>
        <taxon>Reticulibacter</taxon>
    </lineage>
</organism>
<comment type="caution">
    <text evidence="2">The sequence shown here is derived from an EMBL/GenBank/DDBJ whole genome shotgun (WGS) entry which is preliminary data.</text>
</comment>
<gene>
    <name evidence="2" type="ORF">KSF_020360</name>
</gene>
<keyword evidence="3" id="KW-1185">Reference proteome</keyword>
<dbReference type="PROSITE" id="PS50943">
    <property type="entry name" value="HTH_CROC1"/>
    <property type="match status" value="1"/>
</dbReference>
<dbReference type="SUPFAM" id="SSF47413">
    <property type="entry name" value="lambda repressor-like DNA-binding domains"/>
    <property type="match status" value="1"/>
</dbReference>
<sequence length="284" mass="32400">MMNDQERRQELAHFLRTRRERLSPEAVGLPTGGRRRTPGLRREELAFVAGIGVTWYTRLEQGRDITVSPQILESLAKVFDLNAAERNHLFVLAREQVPADPHPLTDIISPALQRILDTMGVYPAYIANPSWDIVAWNQAMCRVYTDFSILPIHERNILRFMFTNPKQRSLLVDWEKEAQGLLAVFRASTERYVGESWFKALVADLQQSSPEFQAWWPRHDIQAAHASSKELNHPLVGKLALQSSSFQVMDAPDLRMVIYTALPEANTEQKLAQLAKAREVQFAG</sequence>
<accession>A0A8J3N0X9</accession>
<dbReference type="Gene3D" id="1.10.260.40">
    <property type="entry name" value="lambda repressor-like DNA-binding domains"/>
    <property type="match status" value="1"/>
</dbReference>
<evidence type="ECO:0000259" key="1">
    <source>
        <dbReference type="PROSITE" id="PS50943"/>
    </source>
</evidence>
<dbReference type="AlphaFoldDB" id="A0A8J3N0X9"/>
<dbReference type="InterPro" id="IPR010982">
    <property type="entry name" value="Lambda_DNA-bd_dom_sf"/>
</dbReference>
<dbReference type="EMBL" id="BNJK01000001">
    <property type="protein sequence ID" value="GHO91988.1"/>
    <property type="molecule type" value="Genomic_DNA"/>
</dbReference>
<dbReference type="Pfam" id="PF17765">
    <property type="entry name" value="MLTR_LBD"/>
    <property type="match status" value="1"/>
</dbReference>
<dbReference type="Pfam" id="PF13560">
    <property type="entry name" value="HTH_31"/>
    <property type="match status" value="1"/>
</dbReference>
<dbReference type="Gene3D" id="3.30.450.180">
    <property type="match status" value="1"/>
</dbReference>
<dbReference type="CDD" id="cd00093">
    <property type="entry name" value="HTH_XRE"/>
    <property type="match status" value="1"/>
</dbReference>
<dbReference type="InterPro" id="IPR041413">
    <property type="entry name" value="MLTR_LBD"/>
</dbReference>
<dbReference type="GO" id="GO:0003677">
    <property type="term" value="F:DNA binding"/>
    <property type="evidence" value="ECO:0007669"/>
    <property type="project" value="InterPro"/>
</dbReference>
<dbReference type="InterPro" id="IPR001387">
    <property type="entry name" value="Cro/C1-type_HTH"/>
</dbReference>
<name>A0A8J3N0X9_9CHLR</name>
<protein>
    <submittedName>
        <fullName evidence="2">Transcriptional regulator</fullName>
    </submittedName>
</protein>
<dbReference type="PANTHER" id="PTHR35010">
    <property type="entry name" value="BLL4672 PROTEIN-RELATED"/>
    <property type="match status" value="1"/>
</dbReference>